<dbReference type="InterPro" id="IPR002347">
    <property type="entry name" value="SDR_fam"/>
</dbReference>
<reference evidence="3 4" key="1">
    <citation type="submission" date="2023-09" db="EMBL/GenBank/DDBJ databases">
        <authorList>
            <person name="Rey-Velasco X."/>
        </authorList>
    </citation>
    <scope>NUCLEOTIDE SEQUENCE [LARGE SCALE GENOMIC DNA]</scope>
    <source>
        <strain evidence="3 4">F158</strain>
    </source>
</reference>
<comment type="similarity">
    <text evidence="1">Belongs to the short-chain dehydrogenases/reductases (SDR) family.</text>
</comment>
<organism evidence="3 4">
    <name type="scientific">Tropicimonas omnivorans</name>
    <dbReference type="NCBI Taxonomy" id="3075590"/>
    <lineage>
        <taxon>Bacteria</taxon>
        <taxon>Pseudomonadati</taxon>
        <taxon>Pseudomonadota</taxon>
        <taxon>Alphaproteobacteria</taxon>
        <taxon>Rhodobacterales</taxon>
        <taxon>Roseobacteraceae</taxon>
        <taxon>Tropicimonas</taxon>
    </lineage>
</organism>
<sequence length="259" mass="27730">MKRALVTGAGQRLGRAMALYLAGRGLAVAVHYNGSGQDADAVAGEIRAMGRTAVTVQADFLDRAAVRRLVPDAAGALGGPLDLLVNSASIFEYDRLASATPESWDRHMRSNLEAPFWLLQSFAERAPKAEADAAGEPVSRALCVNMVDQRVRKLTPHFATYTLAKDALWTLTRTAARDLAPDIRVNAIGPGPTMKAAGQSEEHYRRQRAATILGRGSDPDDICAALGYFMDAKAVTGQLLCVDGGQHLNWRTPDMTGGV</sequence>
<evidence type="ECO:0000256" key="1">
    <source>
        <dbReference type="ARBA" id="ARBA00006484"/>
    </source>
</evidence>
<dbReference type="EMBL" id="JAVRHL010000001">
    <property type="protein sequence ID" value="MDT0681392.1"/>
    <property type="molecule type" value="Genomic_DNA"/>
</dbReference>
<proteinExistence type="inferred from homology"/>
<evidence type="ECO:0000313" key="4">
    <source>
        <dbReference type="Proteomes" id="UP001265259"/>
    </source>
</evidence>
<keyword evidence="4" id="KW-1185">Reference proteome</keyword>
<dbReference type="RefSeq" id="WP_311689035.1">
    <property type="nucleotide sequence ID" value="NZ_JAVRHL010000001.1"/>
</dbReference>
<comment type="caution">
    <text evidence="3">The sequence shown here is derived from an EMBL/GenBank/DDBJ whole genome shotgun (WGS) entry which is preliminary data.</text>
</comment>
<protein>
    <submittedName>
        <fullName evidence="3">SDR family oxidoreductase</fullName>
    </submittedName>
</protein>
<evidence type="ECO:0000313" key="3">
    <source>
        <dbReference type="EMBL" id="MDT0681392.1"/>
    </source>
</evidence>
<keyword evidence="2" id="KW-0560">Oxidoreductase</keyword>
<dbReference type="InterPro" id="IPR036291">
    <property type="entry name" value="NAD(P)-bd_dom_sf"/>
</dbReference>
<dbReference type="PANTHER" id="PTHR43639:SF1">
    <property type="entry name" value="SHORT-CHAIN DEHYDROGENASE_REDUCTASE FAMILY PROTEIN"/>
    <property type="match status" value="1"/>
</dbReference>
<dbReference type="PRINTS" id="PR00081">
    <property type="entry name" value="GDHRDH"/>
</dbReference>
<dbReference type="Gene3D" id="3.40.50.720">
    <property type="entry name" value="NAD(P)-binding Rossmann-like Domain"/>
    <property type="match status" value="1"/>
</dbReference>
<accession>A0ABU3DCF2</accession>
<dbReference type="NCBIfam" id="NF006597">
    <property type="entry name" value="PRK09134.1"/>
    <property type="match status" value="1"/>
</dbReference>
<evidence type="ECO:0000256" key="2">
    <source>
        <dbReference type="ARBA" id="ARBA00023002"/>
    </source>
</evidence>
<dbReference type="Pfam" id="PF13561">
    <property type="entry name" value="adh_short_C2"/>
    <property type="match status" value="1"/>
</dbReference>
<gene>
    <name evidence="3" type="ORF">RM543_01750</name>
</gene>
<dbReference type="PANTHER" id="PTHR43639">
    <property type="entry name" value="OXIDOREDUCTASE, SHORT-CHAIN DEHYDROGENASE/REDUCTASE FAMILY (AFU_ORTHOLOGUE AFUA_5G02870)"/>
    <property type="match status" value="1"/>
</dbReference>
<dbReference type="Proteomes" id="UP001265259">
    <property type="component" value="Unassembled WGS sequence"/>
</dbReference>
<name>A0ABU3DCF2_9RHOB</name>
<dbReference type="SUPFAM" id="SSF51735">
    <property type="entry name" value="NAD(P)-binding Rossmann-fold domains"/>
    <property type="match status" value="1"/>
</dbReference>